<dbReference type="Gene3D" id="3.40.50.1110">
    <property type="entry name" value="SGNH hydrolase"/>
    <property type="match status" value="1"/>
</dbReference>
<feature type="region of interest" description="Disordered" evidence="1">
    <location>
        <begin position="1"/>
        <end position="20"/>
    </location>
</feature>
<proteinExistence type="predicted"/>
<dbReference type="SUPFAM" id="SSF52266">
    <property type="entry name" value="SGNH hydrolase"/>
    <property type="match status" value="1"/>
</dbReference>
<protein>
    <submittedName>
        <fullName evidence="2">Uncharacterized protein</fullName>
    </submittedName>
</protein>
<dbReference type="Proteomes" id="UP001590951">
    <property type="component" value="Unassembled WGS sequence"/>
</dbReference>
<evidence type="ECO:0000256" key="1">
    <source>
        <dbReference type="SAM" id="MobiDB-lite"/>
    </source>
</evidence>
<dbReference type="EMBL" id="JBHFEH010000005">
    <property type="protein sequence ID" value="KAL2057495.1"/>
    <property type="molecule type" value="Genomic_DNA"/>
</dbReference>
<name>A0ABR4BIK4_9LECA</name>
<sequence>MFRHDHNRYPKSADTNSRGTIQPLHIRCRPLYPDSRRQRHGCRQDHHGMCLQHCTIDEYLAPGSTFQNNPASLYDNLQTQAGPGATVIILPYITFYNDQVSHGRGCRVLQATRQRMNQQVINVNAALRAAADARAFQFLDETDLQNSFNGHRFCDSRTKWIQDNVFESLNPTA</sequence>
<evidence type="ECO:0000313" key="3">
    <source>
        <dbReference type="Proteomes" id="UP001590951"/>
    </source>
</evidence>
<evidence type="ECO:0000313" key="2">
    <source>
        <dbReference type="EMBL" id="KAL2057495.1"/>
    </source>
</evidence>
<accession>A0ABR4BIK4</accession>
<keyword evidence="3" id="KW-1185">Reference proteome</keyword>
<gene>
    <name evidence="2" type="ORF">ABVK25_002548</name>
</gene>
<dbReference type="InterPro" id="IPR036514">
    <property type="entry name" value="SGNH_hydro_sf"/>
</dbReference>
<comment type="caution">
    <text evidence="2">The sequence shown here is derived from an EMBL/GenBank/DDBJ whole genome shotgun (WGS) entry which is preliminary data.</text>
</comment>
<organism evidence="2 3">
    <name type="scientific">Lepraria finkii</name>
    <dbReference type="NCBI Taxonomy" id="1340010"/>
    <lineage>
        <taxon>Eukaryota</taxon>
        <taxon>Fungi</taxon>
        <taxon>Dikarya</taxon>
        <taxon>Ascomycota</taxon>
        <taxon>Pezizomycotina</taxon>
        <taxon>Lecanoromycetes</taxon>
        <taxon>OSLEUM clade</taxon>
        <taxon>Lecanoromycetidae</taxon>
        <taxon>Lecanorales</taxon>
        <taxon>Lecanorineae</taxon>
        <taxon>Stereocaulaceae</taxon>
        <taxon>Lepraria</taxon>
    </lineage>
</organism>
<reference evidence="2 3" key="1">
    <citation type="submission" date="2024-09" db="EMBL/GenBank/DDBJ databases">
        <title>Rethinking Asexuality: The Enigmatic Case of Functional Sexual Genes in Lepraria (Stereocaulaceae).</title>
        <authorList>
            <person name="Doellman M."/>
            <person name="Sun Y."/>
            <person name="Barcenas-Pena A."/>
            <person name="Lumbsch H.T."/>
            <person name="Grewe F."/>
        </authorList>
    </citation>
    <scope>NUCLEOTIDE SEQUENCE [LARGE SCALE GENOMIC DNA]</scope>
    <source>
        <strain evidence="2 3">Grewe 0041</strain>
    </source>
</reference>